<evidence type="ECO:0000313" key="8">
    <source>
        <dbReference type="EMBL" id="CAG8959217.1"/>
    </source>
</evidence>
<comment type="subcellular location">
    <subcellularLocation>
        <location evidence="1">Membrane</location>
        <topology evidence="1">Multi-pass membrane protein</topology>
    </subcellularLocation>
</comment>
<feature type="transmembrane region" description="Helical" evidence="6">
    <location>
        <begin position="363"/>
        <end position="382"/>
    </location>
</feature>
<dbReference type="Pfam" id="PF05462">
    <property type="entry name" value="Dicty_CAR"/>
    <property type="match status" value="1"/>
</dbReference>
<dbReference type="PANTHER" id="PTHR23112">
    <property type="entry name" value="G PROTEIN-COUPLED RECEPTOR 157-RELATED"/>
    <property type="match status" value="1"/>
</dbReference>
<keyword evidence="9" id="KW-1185">Reference proteome</keyword>
<feature type="region of interest" description="Disordered" evidence="5">
    <location>
        <begin position="471"/>
        <end position="522"/>
    </location>
</feature>
<dbReference type="GO" id="GO:0005886">
    <property type="term" value="C:plasma membrane"/>
    <property type="evidence" value="ECO:0007669"/>
    <property type="project" value="TreeGrafter"/>
</dbReference>
<dbReference type="Proteomes" id="UP000696280">
    <property type="component" value="Unassembled WGS sequence"/>
</dbReference>
<dbReference type="GO" id="GO:0004930">
    <property type="term" value="F:G protein-coupled receptor activity"/>
    <property type="evidence" value="ECO:0007669"/>
    <property type="project" value="TreeGrafter"/>
</dbReference>
<gene>
    <name evidence="8" type="ORF">HYFRA_00012575</name>
</gene>
<dbReference type="InterPro" id="IPR017981">
    <property type="entry name" value="GPCR_2-like_7TM"/>
</dbReference>
<dbReference type="PROSITE" id="PS50261">
    <property type="entry name" value="G_PROTEIN_RECEP_F2_4"/>
    <property type="match status" value="1"/>
</dbReference>
<dbReference type="OrthoDB" id="18453at2759"/>
<feature type="transmembrane region" description="Helical" evidence="6">
    <location>
        <begin position="20"/>
        <end position="38"/>
    </location>
</feature>
<reference evidence="8" key="1">
    <citation type="submission" date="2021-07" db="EMBL/GenBank/DDBJ databases">
        <authorList>
            <person name="Durling M."/>
        </authorList>
    </citation>
    <scope>NUCLEOTIDE SEQUENCE</scope>
</reference>
<dbReference type="GO" id="GO:0007189">
    <property type="term" value="P:adenylate cyclase-activating G protein-coupled receptor signaling pathway"/>
    <property type="evidence" value="ECO:0007669"/>
    <property type="project" value="TreeGrafter"/>
</dbReference>
<comment type="caution">
    <text evidence="8">The sequence shown here is derived from an EMBL/GenBank/DDBJ whole genome shotgun (WGS) entry which is preliminary data.</text>
</comment>
<feature type="transmembrane region" description="Helical" evidence="6">
    <location>
        <begin position="123"/>
        <end position="146"/>
    </location>
</feature>
<keyword evidence="2 6" id="KW-0812">Transmembrane</keyword>
<evidence type="ECO:0000256" key="6">
    <source>
        <dbReference type="SAM" id="Phobius"/>
    </source>
</evidence>
<accession>A0A9N9L946</accession>
<protein>
    <recommendedName>
        <fullName evidence="7">G-protein coupled receptors family 2 profile 2 domain-containing protein</fullName>
    </recommendedName>
</protein>
<feature type="transmembrane region" description="Helical" evidence="6">
    <location>
        <begin position="402"/>
        <end position="423"/>
    </location>
</feature>
<feature type="transmembrane region" description="Helical" evidence="6">
    <location>
        <begin position="95"/>
        <end position="111"/>
    </location>
</feature>
<evidence type="ECO:0000256" key="3">
    <source>
        <dbReference type="ARBA" id="ARBA00022989"/>
    </source>
</evidence>
<dbReference type="AlphaFoldDB" id="A0A9N9L946"/>
<evidence type="ECO:0000256" key="4">
    <source>
        <dbReference type="ARBA" id="ARBA00023136"/>
    </source>
</evidence>
<dbReference type="EMBL" id="CAJVRL010000090">
    <property type="protein sequence ID" value="CAG8959217.1"/>
    <property type="molecule type" value="Genomic_DNA"/>
</dbReference>
<keyword evidence="3 6" id="KW-1133">Transmembrane helix</keyword>
<evidence type="ECO:0000256" key="2">
    <source>
        <dbReference type="ARBA" id="ARBA00022692"/>
    </source>
</evidence>
<evidence type="ECO:0000256" key="1">
    <source>
        <dbReference type="ARBA" id="ARBA00004141"/>
    </source>
</evidence>
<feature type="transmembrane region" description="Helical" evidence="6">
    <location>
        <begin position="166"/>
        <end position="189"/>
    </location>
</feature>
<evidence type="ECO:0000259" key="7">
    <source>
        <dbReference type="PROSITE" id="PS50261"/>
    </source>
</evidence>
<proteinExistence type="predicted"/>
<feature type="domain" description="G-protein coupled receptors family 2 profile 2" evidence="7">
    <location>
        <begin position="15"/>
        <end position="188"/>
    </location>
</feature>
<dbReference type="PANTHER" id="PTHR23112:SF0">
    <property type="entry name" value="TRANSMEMBRANE PROTEIN 116"/>
    <property type="match status" value="1"/>
</dbReference>
<organism evidence="8 9">
    <name type="scientific">Hymenoscyphus fraxineus</name>
    <dbReference type="NCBI Taxonomy" id="746836"/>
    <lineage>
        <taxon>Eukaryota</taxon>
        <taxon>Fungi</taxon>
        <taxon>Dikarya</taxon>
        <taxon>Ascomycota</taxon>
        <taxon>Pezizomycotina</taxon>
        <taxon>Leotiomycetes</taxon>
        <taxon>Helotiales</taxon>
        <taxon>Helotiaceae</taxon>
        <taxon>Hymenoscyphus</taxon>
    </lineage>
</organism>
<keyword evidence="4 6" id="KW-0472">Membrane</keyword>
<evidence type="ECO:0000256" key="5">
    <source>
        <dbReference type="SAM" id="MobiDB-lite"/>
    </source>
</evidence>
<feature type="transmembrane region" description="Helical" evidence="6">
    <location>
        <begin position="50"/>
        <end position="68"/>
    </location>
</feature>
<evidence type="ECO:0000313" key="9">
    <source>
        <dbReference type="Proteomes" id="UP000696280"/>
    </source>
</evidence>
<dbReference type="GO" id="GO:0007166">
    <property type="term" value="P:cell surface receptor signaling pathway"/>
    <property type="evidence" value="ECO:0007669"/>
    <property type="project" value="InterPro"/>
</dbReference>
<dbReference type="SUPFAM" id="SSF81321">
    <property type="entry name" value="Family A G protein-coupled receptor-like"/>
    <property type="match status" value="1"/>
</dbReference>
<dbReference type="Gene3D" id="1.20.1070.10">
    <property type="entry name" value="Rhodopsin 7-helix transmembrane proteins"/>
    <property type="match status" value="1"/>
</dbReference>
<sequence>MAESFTVGPEVLEHFATISRISSVVSLIAILFILFSYAASSSFHKPINRLVVYASIGNIFTIAATLMSRSHIKNIDDPMCQLQAFLIQMFMPADAYWTLAMALNVYLTFYYKYDKHQLKRLEYVYLVACYGLPIAPAIVFLCIKSADKGRMYGDATLWCWISNSWDVFRIALFYGPVWLIIFITLVIYARAGKDIWAKRQQLKKMLTPPSQPTLVEDPFTSEPEKLGIARTVDVFIDHEDLARSSRYSPAGSTHSKEPRAIEYPLSPESHAEQKAIAPVFTTRITSGVTSQENHEATNSTTKGERKSFITTVTCPPKPSFVHRVHGISPPARQSTLPLANNASPQLRINTPGRKHQADHNFAIWHYTKVSLLFFCAMMVTWIPSSANRVYSVIHGPNHISVGLSSASALVLPLQGLWNAVIYIKTSFPACRELWENTKAGRPFAKSTLRWRFWTKKKRSVYVMEDDRENHGSMMMRTPRTPPPKDYFADGDGDGDAESTKELQTPSRPGTGKASGGSSLHSS</sequence>
<name>A0A9N9L946_9HELO</name>